<evidence type="ECO:0000256" key="4">
    <source>
        <dbReference type="RuleBase" id="RU000382"/>
    </source>
</evidence>
<evidence type="ECO:0000313" key="6">
    <source>
        <dbReference type="Proteomes" id="UP000625711"/>
    </source>
</evidence>
<keyword evidence="3 4" id="KW-0456">Lyase</keyword>
<evidence type="ECO:0000256" key="1">
    <source>
        <dbReference type="ARBA" id="ARBA00001933"/>
    </source>
</evidence>
<keyword evidence="2 4" id="KW-0663">Pyridoxal phosphate</keyword>
<dbReference type="InterPro" id="IPR015421">
    <property type="entry name" value="PyrdxlP-dep_Trfase_major"/>
</dbReference>
<keyword evidence="6" id="KW-1185">Reference proteome</keyword>
<comment type="similarity">
    <text evidence="4">Belongs to the group II decarboxylase family.</text>
</comment>
<reference evidence="5" key="1">
    <citation type="submission" date="2020-08" db="EMBL/GenBank/DDBJ databases">
        <title>Genome sequencing and assembly of the red palm weevil Rhynchophorus ferrugineus.</title>
        <authorList>
            <person name="Dias G.B."/>
            <person name="Bergman C.M."/>
            <person name="Manee M."/>
        </authorList>
    </citation>
    <scope>NUCLEOTIDE SEQUENCE</scope>
    <source>
        <strain evidence="5">AA-2017</strain>
        <tissue evidence="5">Whole larva</tissue>
    </source>
</reference>
<dbReference type="OrthoDB" id="639767at2759"/>
<dbReference type="EMBL" id="JAACXV010021276">
    <property type="protein sequence ID" value="KAF7263475.1"/>
    <property type="molecule type" value="Genomic_DNA"/>
</dbReference>
<organism evidence="5 6">
    <name type="scientific">Rhynchophorus ferrugineus</name>
    <name type="common">Red palm weevil</name>
    <name type="synonym">Curculio ferrugineus</name>
    <dbReference type="NCBI Taxonomy" id="354439"/>
    <lineage>
        <taxon>Eukaryota</taxon>
        <taxon>Metazoa</taxon>
        <taxon>Ecdysozoa</taxon>
        <taxon>Arthropoda</taxon>
        <taxon>Hexapoda</taxon>
        <taxon>Insecta</taxon>
        <taxon>Pterygota</taxon>
        <taxon>Neoptera</taxon>
        <taxon>Endopterygota</taxon>
        <taxon>Coleoptera</taxon>
        <taxon>Polyphaga</taxon>
        <taxon>Cucujiformia</taxon>
        <taxon>Curculionidae</taxon>
        <taxon>Dryophthorinae</taxon>
        <taxon>Rhynchophorus</taxon>
    </lineage>
</organism>
<feature type="non-terminal residue" evidence="5">
    <location>
        <position position="1"/>
    </location>
</feature>
<evidence type="ECO:0000256" key="2">
    <source>
        <dbReference type="ARBA" id="ARBA00022898"/>
    </source>
</evidence>
<dbReference type="GO" id="GO:0019752">
    <property type="term" value="P:carboxylic acid metabolic process"/>
    <property type="evidence" value="ECO:0007669"/>
    <property type="project" value="InterPro"/>
</dbReference>
<protein>
    <submittedName>
        <fullName evidence="5">Uncharacterized protein</fullName>
    </submittedName>
</protein>
<comment type="cofactor">
    <cofactor evidence="1 4">
        <name>pyridoxal 5'-phosphate</name>
        <dbReference type="ChEBI" id="CHEBI:597326"/>
    </cofactor>
</comment>
<name>A0A834M1G2_RHYFE</name>
<comment type="caution">
    <text evidence="5">The sequence shown here is derived from an EMBL/GenBank/DDBJ whole genome shotgun (WGS) entry which is preliminary data.</text>
</comment>
<dbReference type="GO" id="GO:0030170">
    <property type="term" value="F:pyridoxal phosphate binding"/>
    <property type="evidence" value="ECO:0007669"/>
    <property type="project" value="InterPro"/>
</dbReference>
<gene>
    <name evidence="5" type="ORF">GWI33_002249</name>
</gene>
<dbReference type="Pfam" id="PF00282">
    <property type="entry name" value="Pyridoxal_deC"/>
    <property type="match status" value="1"/>
</dbReference>
<dbReference type="SUPFAM" id="SSF53383">
    <property type="entry name" value="PLP-dependent transferases"/>
    <property type="match status" value="1"/>
</dbReference>
<dbReference type="Proteomes" id="UP000625711">
    <property type="component" value="Unassembled WGS sequence"/>
</dbReference>
<dbReference type="GO" id="GO:0016830">
    <property type="term" value="F:carbon-carbon lyase activity"/>
    <property type="evidence" value="ECO:0007669"/>
    <property type="project" value="InterPro"/>
</dbReference>
<sequence>QSHSSVERAGLLGGVRLRSLQPDENNKLRGETVEQAIKEDREAGLIPFYVSRSGSGKN</sequence>
<dbReference type="Gene3D" id="3.40.640.10">
    <property type="entry name" value="Type I PLP-dependent aspartate aminotransferase-like (Major domain)"/>
    <property type="match status" value="1"/>
</dbReference>
<evidence type="ECO:0000256" key="3">
    <source>
        <dbReference type="ARBA" id="ARBA00023239"/>
    </source>
</evidence>
<dbReference type="AlphaFoldDB" id="A0A834M1G2"/>
<proteinExistence type="inferred from homology"/>
<evidence type="ECO:0000313" key="5">
    <source>
        <dbReference type="EMBL" id="KAF7263475.1"/>
    </source>
</evidence>
<accession>A0A834M1G2</accession>
<dbReference type="InterPro" id="IPR002129">
    <property type="entry name" value="PyrdxlP-dep_de-COase"/>
</dbReference>
<dbReference type="InterPro" id="IPR015424">
    <property type="entry name" value="PyrdxlP-dep_Trfase"/>
</dbReference>